<evidence type="ECO:0000313" key="1">
    <source>
        <dbReference type="EMBL" id="CAG9320569.1"/>
    </source>
</evidence>
<dbReference type="AlphaFoldDB" id="A0AAU9J427"/>
<organism evidence="1 2">
    <name type="scientific">Blepharisma stoltei</name>
    <dbReference type="NCBI Taxonomy" id="1481888"/>
    <lineage>
        <taxon>Eukaryota</taxon>
        <taxon>Sar</taxon>
        <taxon>Alveolata</taxon>
        <taxon>Ciliophora</taxon>
        <taxon>Postciliodesmatophora</taxon>
        <taxon>Heterotrichea</taxon>
        <taxon>Heterotrichida</taxon>
        <taxon>Blepharismidae</taxon>
        <taxon>Blepharisma</taxon>
    </lineage>
</organism>
<evidence type="ECO:0000313" key="2">
    <source>
        <dbReference type="Proteomes" id="UP001162131"/>
    </source>
</evidence>
<name>A0AAU9J427_9CILI</name>
<comment type="caution">
    <text evidence="1">The sequence shown here is derived from an EMBL/GenBank/DDBJ whole genome shotgun (WGS) entry which is preliminary data.</text>
</comment>
<keyword evidence="2" id="KW-1185">Reference proteome</keyword>
<protein>
    <submittedName>
        <fullName evidence="1">Uncharacterized protein</fullName>
    </submittedName>
</protein>
<dbReference type="Proteomes" id="UP001162131">
    <property type="component" value="Unassembled WGS sequence"/>
</dbReference>
<dbReference type="EMBL" id="CAJZBQ010000025">
    <property type="protein sequence ID" value="CAG9320569.1"/>
    <property type="molecule type" value="Genomic_DNA"/>
</dbReference>
<gene>
    <name evidence="1" type="ORF">BSTOLATCC_MIC26483</name>
</gene>
<sequence>MPILSAISKNSIEYHRKIKMKKAQSSEFRYWLTHYGFFWLCWSWCDILSEWIRCPSKMCGYRPTPE</sequence>
<proteinExistence type="predicted"/>
<accession>A0AAU9J427</accession>
<reference evidence="1" key="1">
    <citation type="submission" date="2021-09" db="EMBL/GenBank/DDBJ databases">
        <authorList>
            <consortium name="AG Swart"/>
            <person name="Singh M."/>
            <person name="Singh A."/>
            <person name="Seah K."/>
            <person name="Emmerich C."/>
        </authorList>
    </citation>
    <scope>NUCLEOTIDE SEQUENCE</scope>
    <source>
        <strain evidence="1">ATCC30299</strain>
    </source>
</reference>